<dbReference type="Proteomes" id="UP001172082">
    <property type="component" value="Unassembled WGS sequence"/>
</dbReference>
<evidence type="ECO:0000256" key="4">
    <source>
        <dbReference type="ARBA" id="ARBA00023136"/>
    </source>
</evidence>
<keyword evidence="6" id="KW-0812">Transmembrane</keyword>
<dbReference type="InterPro" id="IPR011990">
    <property type="entry name" value="TPR-like_helical_dom_sf"/>
</dbReference>
<proteinExistence type="inferred from homology"/>
<evidence type="ECO:0000256" key="1">
    <source>
        <dbReference type="ARBA" id="ARBA00004442"/>
    </source>
</evidence>
<feature type="domain" description="SusD-like N-terminal" evidence="8">
    <location>
        <begin position="39"/>
        <end position="246"/>
    </location>
</feature>
<dbReference type="Pfam" id="PF07980">
    <property type="entry name" value="SusD_RagB"/>
    <property type="match status" value="1"/>
</dbReference>
<accession>A0ABT8KNP5</accession>
<dbReference type="Pfam" id="PF14322">
    <property type="entry name" value="SusD-like_3"/>
    <property type="match status" value="1"/>
</dbReference>
<comment type="subcellular location">
    <subcellularLocation>
        <location evidence="1">Cell outer membrane</location>
    </subcellularLocation>
</comment>
<feature type="domain" description="RagB/SusD" evidence="7">
    <location>
        <begin position="378"/>
        <end position="476"/>
    </location>
</feature>
<dbReference type="EMBL" id="JAUJEA010000004">
    <property type="protein sequence ID" value="MDN5202377.1"/>
    <property type="molecule type" value="Genomic_DNA"/>
</dbReference>
<dbReference type="SUPFAM" id="SSF48452">
    <property type="entry name" value="TPR-like"/>
    <property type="match status" value="1"/>
</dbReference>
<organism evidence="9 10">
    <name type="scientific">Splendidivirga corallicola</name>
    <dbReference type="NCBI Taxonomy" id="3051826"/>
    <lineage>
        <taxon>Bacteria</taxon>
        <taxon>Pseudomonadati</taxon>
        <taxon>Bacteroidota</taxon>
        <taxon>Cytophagia</taxon>
        <taxon>Cytophagales</taxon>
        <taxon>Splendidivirgaceae</taxon>
        <taxon>Splendidivirga</taxon>
    </lineage>
</organism>
<evidence type="ECO:0000313" key="10">
    <source>
        <dbReference type="Proteomes" id="UP001172082"/>
    </source>
</evidence>
<dbReference type="RefSeq" id="WP_346752401.1">
    <property type="nucleotide sequence ID" value="NZ_JAUJEA010000004.1"/>
</dbReference>
<comment type="similarity">
    <text evidence="2">Belongs to the SusD family.</text>
</comment>
<dbReference type="InterPro" id="IPR012944">
    <property type="entry name" value="SusD_RagB_dom"/>
</dbReference>
<evidence type="ECO:0000256" key="6">
    <source>
        <dbReference type="SAM" id="Phobius"/>
    </source>
</evidence>
<keyword evidence="4 6" id="KW-0472">Membrane</keyword>
<comment type="caution">
    <text evidence="9">The sequence shown here is derived from an EMBL/GenBank/DDBJ whole genome shotgun (WGS) entry which is preliminary data.</text>
</comment>
<protein>
    <submittedName>
        <fullName evidence="9">RagB/SusD family nutrient uptake outer membrane protein</fullName>
    </submittedName>
</protein>
<dbReference type="InterPro" id="IPR033985">
    <property type="entry name" value="SusD-like_N"/>
</dbReference>
<keyword evidence="5" id="KW-0998">Cell outer membrane</keyword>
<keyword evidence="6" id="KW-1133">Transmembrane helix</keyword>
<evidence type="ECO:0000256" key="5">
    <source>
        <dbReference type="ARBA" id="ARBA00023237"/>
    </source>
</evidence>
<sequence>MLLSNIDIQRNKHQRNRQARVGYFLVFLFLFFGTACDNFLDEVPDNRVALDDLEKAGQLLTNAYSISSYAFTDWMTDDVGFTRGTNIRPNHNEAYTWQDFTADPNEQDTPIFFWFQTYNAIAHANEVLAILEDLPADTDELQARKRAIESEALLTRAYGHFMLVNLFGKHYDESSSSSDPGVPFIETPETVFIGTYSRSSVKEVYDKVETDMLRGIELVDDNFFENSGKYHFNRNAALAFASRFYLFKGDYDKCIEYSNQLLGADPSVFVRDLTSDEFQSASSSIQGYPQLYSSPDLPSNLMLMRKISLVQRTDFGHAPTNTIYNNLFATRPFTGVTDQRENPAFVKGVNGLFPVRYESLFQRSGLNSNVGFPYHIALAFRGEEVLLNRAEAYIQRNRIADAIADLQVLTDNRYSGGDVTLSISLIRNFFGVGSNPFISDRVVLLEYYLLEKRKEFIAQGMRWFDIKRYDREVQHVLGDNVSVITLQEDDRRKVLQIPQSAIDVGGLKPNPR</sequence>
<keyword evidence="10" id="KW-1185">Reference proteome</keyword>
<name>A0ABT8KNP5_9BACT</name>
<keyword evidence="3" id="KW-0732">Signal</keyword>
<evidence type="ECO:0000256" key="3">
    <source>
        <dbReference type="ARBA" id="ARBA00022729"/>
    </source>
</evidence>
<dbReference type="Gene3D" id="1.25.40.390">
    <property type="match status" value="1"/>
</dbReference>
<reference evidence="9" key="1">
    <citation type="submission" date="2023-06" db="EMBL/GenBank/DDBJ databases">
        <title>Genomic of Parafulvivirga corallium.</title>
        <authorList>
            <person name="Wang G."/>
        </authorList>
    </citation>
    <scope>NUCLEOTIDE SEQUENCE</scope>
    <source>
        <strain evidence="9">BMA10</strain>
    </source>
</reference>
<gene>
    <name evidence="9" type="ORF">QQ008_13405</name>
</gene>
<feature type="transmembrane region" description="Helical" evidence="6">
    <location>
        <begin position="21"/>
        <end position="40"/>
    </location>
</feature>
<evidence type="ECO:0000259" key="7">
    <source>
        <dbReference type="Pfam" id="PF07980"/>
    </source>
</evidence>
<evidence type="ECO:0000259" key="8">
    <source>
        <dbReference type="Pfam" id="PF14322"/>
    </source>
</evidence>
<evidence type="ECO:0000313" key="9">
    <source>
        <dbReference type="EMBL" id="MDN5202377.1"/>
    </source>
</evidence>
<evidence type="ECO:0000256" key="2">
    <source>
        <dbReference type="ARBA" id="ARBA00006275"/>
    </source>
</evidence>